<dbReference type="GO" id="GO:0003824">
    <property type="term" value="F:catalytic activity"/>
    <property type="evidence" value="ECO:0007669"/>
    <property type="project" value="UniProtKB-ARBA"/>
</dbReference>
<evidence type="ECO:0000259" key="1">
    <source>
        <dbReference type="Pfam" id="PF00561"/>
    </source>
</evidence>
<feature type="domain" description="AB hydrolase-1" evidence="1">
    <location>
        <begin position="43"/>
        <end position="139"/>
    </location>
</feature>
<dbReference type="AlphaFoldDB" id="A0A4Y3WJ91"/>
<dbReference type="RefSeq" id="WP_246085661.1">
    <property type="nucleotide sequence ID" value="NZ_BAAARZ010000027.1"/>
</dbReference>
<evidence type="ECO:0000313" key="3">
    <source>
        <dbReference type="Proteomes" id="UP000320338"/>
    </source>
</evidence>
<proteinExistence type="predicted"/>
<protein>
    <recommendedName>
        <fullName evidence="1">AB hydrolase-1 domain-containing protein</fullName>
    </recommendedName>
</protein>
<organism evidence="2 3">
    <name type="scientific">Pseudonocardia hydrocarbonoxydans</name>
    <dbReference type="NCBI Taxonomy" id="76726"/>
    <lineage>
        <taxon>Bacteria</taxon>
        <taxon>Bacillati</taxon>
        <taxon>Actinomycetota</taxon>
        <taxon>Actinomycetes</taxon>
        <taxon>Pseudonocardiales</taxon>
        <taxon>Pseudonocardiaceae</taxon>
        <taxon>Pseudonocardia</taxon>
    </lineage>
</organism>
<dbReference type="EMBL" id="BJNG01000005">
    <property type="protein sequence ID" value="GEC18321.1"/>
    <property type="molecule type" value="Genomic_DNA"/>
</dbReference>
<dbReference type="SUPFAM" id="SSF53474">
    <property type="entry name" value="alpha/beta-Hydrolases"/>
    <property type="match status" value="1"/>
</dbReference>
<dbReference type="Pfam" id="PF00561">
    <property type="entry name" value="Abhydrolase_1"/>
    <property type="match status" value="1"/>
</dbReference>
<dbReference type="Proteomes" id="UP000320338">
    <property type="component" value="Unassembled WGS sequence"/>
</dbReference>
<keyword evidence="3" id="KW-1185">Reference proteome</keyword>
<dbReference type="InterPro" id="IPR000073">
    <property type="entry name" value="AB_hydrolase_1"/>
</dbReference>
<name>A0A4Y3WJ91_9PSEU</name>
<gene>
    <name evidence="2" type="ORF">PHY01_06040</name>
</gene>
<sequence>MFSDVVRELAPVVGVGRRTLRRHPVWTEPGAGEGGGLGVVVVPGFGGADASMATLRTWLDARGYRTTGAGLGINVGCSADLVDRLERRVVRHAEATGGPVVLLGHSRGGWIGRLVAVRRPELVRALVMLGTPVLDPLDTRAAVTVACRALVRLSDLGLRGLLERDCLDGTCRAATEAGLSAPLAMPVVSVYSRTDGVVGWRSCLAPGAEHVEVTCGHTAMVQDPELFAALAPRLAAWVGRPA</sequence>
<accession>A0A4Y3WJ91</accession>
<dbReference type="InterPro" id="IPR029058">
    <property type="entry name" value="AB_hydrolase_fold"/>
</dbReference>
<comment type="caution">
    <text evidence="2">The sequence shown here is derived from an EMBL/GenBank/DDBJ whole genome shotgun (WGS) entry which is preliminary data.</text>
</comment>
<evidence type="ECO:0000313" key="2">
    <source>
        <dbReference type="EMBL" id="GEC18321.1"/>
    </source>
</evidence>
<dbReference type="Gene3D" id="3.40.50.1820">
    <property type="entry name" value="alpha/beta hydrolase"/>
    <property type="match status" value="1"/>
</dbReference>
<reference evidence="2 3" key="1">
    <citation type="submission" date="2019-06" db="EMBL/GenBank/DDBJ databases">
        <title>Whole genome shotgun sequence of Pseudonocardia hydrocarbonoxydans NBRC 14498.</title>
        <authorList>
            <person name="Hosoyama A."/>
            <person name="Uohara A."/>
            <person name="Ohji S."/>
            <person name="Ichikawa N."/>
        </authorList>
    </citation>
    <scope>NUCLEOTIDE SEQUENCE [LARGE SCALE GENOMIC DNA]</scope>
    <source>
        <strain evidence="2 3">NBRC 14498</strain>
    </source>
</reference>